<feature type="signal peptide" evidence="1">
    <location>
        <begin position="1"/>
        <end position="21"/>
    </location>
</feature>
<dbReference type="Proteomes" id="UP000732399">
    <property type="component" value="Unassembled WGS sequence"/>
</dbReference>
<name>A0ABX1CVC7_9SPHN</name>
<evidence type="ECO:0000313" key="3">
    <source>
        <dbReference type="Proteomes" id="UP000732399"/>
    </source>
</evidence>
<protein>
    <submittedName>
        <fullName evidence="2">Uncharacterized protein</fullName>
    </submittedName>
</protein>
<organism evidence="2 3">
    <name type="scientific">Sphingomonas corticis</name>
    <dbReference type="NCBI Taxonomy" id="2722791"/>
    <lineage>
        <taxon>Bacteria</taxon>
        <taxon>Pseudomonadati</taxon>
        <taxon>Pseudomonadota</taxon>
        <taxon>Alphaproteobacteria</taxon>
        <taxon>Sphingomonadales</taxon>
        <taxon>Sphingomonadaceae</taxon>
        <taxon>Sphingomonas</taxon>
    </lineage>
</organism>
<feature type="chain" id="PRO_5046954299" evidence="1">
    <location>
        <begin position="22"/>
        <end position="85"/>
    </location>
</feature>
<evidence type="ECO:0000313" key="2">
    <source>
        <dbReference type="EMBL" id="NJR80245.1"/>
    </source>
</evidence>
<reference evidence="2 3" key="1">
    <citation type="submission" date="2020-03" db="EMBL/GenBank/DDBJ databases">
        <authorList>
            <person name="Wang L."/>
            <person name="He N."/>
            <person name="Li Y."/>
            <person name="Fang Y."/>
            <person name="Zhang F."/>
        </authorList>
    </citation>
    <scope>NUCLEOTIDE SEQUENCE [LARGE SCALE GENOMIC DNA]</scope>
    <source>
        <strain evidence="2 3">36D10-4-7</strain>
    </source>
</reference>
<dbReference type="EMBL" id="JAAVJH010000015">
    <property type="protein sequence ID" value="NJR80245.1"/>
    <property type="molecule type" value="Genomic_DNA"/>
</dbReference>
<comment type="caution">
    <text evidence="2">The sequence shown here is derived from an EMBL/GenBank/DDBJ whole genome shotgun (WGS) entry which is preliminary data.</text>
</comment>
<keyword evidence="1" id="KW-0732">Signal</keyword>
<sequence length="85" mass="8852">MFLKRLILSGLLGGLALGTAACTDGYGYSGLGVGYGAAYGGDPYYDGFGGGWGGGNWGGPGYASSYYGWYGDYYYPGTGVYVYDR</sequence>
<evidence type="ECO:0000256" key="1">
    <source>
        <dbReference type="SAM" id="SignalP"/>
    </source>
</evidence>
<dbReference type="RefSeq" id="WP_168135807.1">
    <property type="nucleotide sequence ID" value="NZ_JAAVJH010000015.1"/>
</dbReference>
<accession>A0ABX1CVC7</accession>
<dbReference type="PROSITE" id="PS51257">
    <property type="entry name" value="PROKAR_LIPOPROTEIN"/>
    <property type="match status" value="1"/>
</dbReference>
<keyword evidence="3" id="KW-1185">Reference proteome</keyword>
<proteinExistence type="predicted"/>
<gene>
    <name evidence="2" type="ORF">HBH26_16815</name>
</gene>